<dbReference type="InterPro" id="IPR036691">
    <property type="entry name" value="Endo/exonu/phosph_ase_sf"/>
</dbReference>
<dbReference type="OrthoDB" id="7297112at2"/>
<dbReference type="InterPro" id="IPR005135">
    <property type="entry name" value="Endo/exonuclease/phosphatase"/>
</dbReference>
<keyword evidence="3" id="KW-1185">Reference proteome</keyword>
<dbReference type="SUPFAM" id="SSF56219">
    <property type="entry name" value="DNase I-like"/>
    <property type="match status" value="1"/>
</dbReference>
<dbReference type="Pfam" id="PF03372">
    <property type="entry name" value="Exo_endo_phos"/>
    <property type="match status" value="1"/>
</dbReference>
<name>A0A2Z3GYE1_9BACT</name>
<proteinExistence type="predicted"/>
<dbReference type="EMBL" id="CP025958">
    <property type="protein sequence ID" value="AWM39519.1"/>
    <property type="molecule type" value="Genomic_DNA"/>
</dbReference>
<dbReference type="GO" id="GO:0003824">
    <property type="term" value="F:catalytic activity"/>
    <property type="evidence" value="ECO:0007669"/>
    <property type="project" value="InterPro"/>
</dbReference>
<reference evidence="2 3" key="1">
    <citation type="submission" date="2018-01" db="EMBL/GenBank/DDBJ databases">
        <title>G. obscuriglobus.</title>
        <authorList>
            <person name="Franke J."/>
            <person name="Blomberg W."/>
            <person name="Selmecki A."/>
        </authorList>
    </citation>
    <scope>NUCLEOTIDE SEQUENCE [LARGE SCALE GENOMIC DNA]</scope>
    <source>
        <strain evidence="2 3">DSM 5831</strain>
    </source>
</reference>
<sequence length="108" mass="11922">MSPNVLPAIRFAWWNVNNFAHYDASRAGQERWPLEPPAYAEKCARVDAALQHLVATQAPDVLGLGEITATAAEELRNRALSGYELIFPDAAPGAQFQVAVFHRLARVH</sequence>
<organism evidence="2 3">
    <name type="scientific">Gemmata obscuriglobus</name>
    <dbReference type="NCBI Taxonomy" id="114"/>
    <lineage>
        <taxon>Bacteria</taxon>
        <taxon>Pseudomonadati</taxon>
        <taxon>Planctomycetota</taxon>
        <taxon>Planctomycetia</taxon>
        <taxon>Gemmatales</taxon>
        <taxon>Gemmataceae</taxon>
        <taxon>Gemmata</taxon>
    </lineage>
</organism>
<dbReference type="AlphaFoldDB" id="A0A2Z3GYE1"/>
<gene>
    <name evidence="2" type="ORF">C1280_22675</name>
</gene>
<evidence type="ECO:0000259" key="1">
    <source>
        <dbReference type="Pfam" id="PF03372"/>
    </source>
</evidence>
<evidence type="ECO:0000313" key="3">
    <source>
        <dbReference type="Proteomes" id="UP000245802"/>
    </source>
</evidence>
<dbReference type="Proteomes" id="UP000245802">
    <property type="component" value="Chromosome"/>
</dbReference>
<feature type="domain" description="Endonuclease/exonuclease/phosphatase" evidence="1">
    <location>
        <begin position="12"/>
        <end position="105"/>
    </location>
</feature>
<dbReference type="RefSeq" id="WP_010039754.1">
    <property type="nucleotide sequence ID" value="NZ_CP025958.1"/>
</dbReference>
<evidence type="ECO:0000313" key="2">
    <source>
        <dbReference type="EMBL" id="AWM39519.1"/>
    </source>
</evidence>
<dbReference type="KEGG" id="gog:C1280_22675"/>
<protein>
    <recommendedName>
        <fullName evidence="1">Endonuclease/exonuclease/phosphatase domain-containing protein</fullName>
    </recommendedName>
</protein>
<accession>A0A2Z3GYE1</accession>